<dbReference type="SUPFAM" id="SSF48576">
    <property type="entry name" value="Terpenoid synthases"/>
    <property type="match status" value="1"/>
</dbReference>
<protein>
    <submittedName>
        <fullName evidence="4">Dimethylallyltransferase</fullName>
    </submittedName>
</protein>
<evidence type="ECO:0000256" key="3">
    <source>
        <dbReference type="RuleBase" id="RU004466"/>
    </source>
</evidence>
<dbReference type="GO" id="GO:0004659">
    <property type="term" value="F:prenyltransferase activity"/>
    <property type="evidence" value="ECO:0007669"/>
    <property type="project" value="InterPro"/>
</dbReference>
<keyword evidence="3" id="KW-0808">Transferase</keyword>
<dbReference type="Pfam" id="PF00348">
    <property type="entry name" value="polyprenyl_synt"/>
    <property type="match status" value="1"/>
</dbReference>
<dbReference type="SFLD" id="SFLDS00005">
    <property type="entry name" value="Isoprenoid_Synthase_Type_I"/>
    <property type="match status" value="1"/>
</dbReference>
<comment type="caution">
    <text evidence="4">The sequence shown here is derived from an EMBL/GenBank/DDBJ whole genome shotgun (WGS) entry which is preliminary data.</text>
</comment>
<evidence type="ECO:0000256" key="1">
    <source>
        <dbReference type="ARBA" id="ARBA00022723"/>
    </source>
</evidence>
<gene>
    <name evidence="4" type="ORF">GCM10010507_03420</name>
</gene>
<dbReference type="Gene3D" id="1.10.600.10">
    <property type="entry name" value="Farnesyl Diphosphate Synthase"/>
    <property type="match status" value="1"/>
</dbReference>
<evidence type="ECO:0000256" key="2">
    <source>
        <dbReference type="ARBA" id="ARBA00022842"/>
    </source>
</evidence>
<dbReference type="InterPro" id="IPR008949">
    <property type="entry name" value="Isoprenoid_synthase_dom_sf"/>
</dbReference>
<dbReference type="InterPro" id="IPR033749">
    <property type="entry name" value="Polyprenyl_synt_CS"/>
</dbReference>
<reference evidence="4" key="1">
    <citation type="journal article" date="2014" name="Int. J. Syst. Evol. Microbiol.">
        <title>Complete genome sequence of Corynebacterium casei LMG S-19264T (=DSM 44701T), isolated from a smear-ripened cheese.</title>
        <authorList>
            <consortium name="US DOE Joint Genome Institute (JGI-PGF)"/>
            <person name="Walter F."/>
            <person name="Albersmeier A."/>
            <person name="Kalinowski J."/>
            <person name="Ruckert C."/>
        </authorList>
    </citation>
    <scope>NUCLEOTIDE SEQUENCE</scope>
    <source>
        <strain evidence="4">JCM 4633</strain>
    </source>
</reference>
<dbReference type="Proteomes" id="UP000646244">
    <property type="component" value="Unassembled WGS sequence"/>
</dbReference>
<dbReference type="PROSITE" id="PS00723">
    <property type="entry name" value="POLYPRENYL_SYNTHASE_1"/>
    <property type="match status" value="1"/>
</dbReference>
<sequence length="352" mass="35908">MTSQTGLQAARVSPQHVLDRCRELTDPALRTAVHGLHPWPRRMASYALGWCDADGTPQAAGGGKGVRRALAVLGAEAVGAPAAAGVAAAVAVELVHAFSLVHDDIMDGDERRRHRQSTWKAFGTGPAVLAGDALFALAVETLADAEGSGGAAAVRRLTGVLRELMAGQADDLLFETRPWVGPDAVGRSEYEVMAAGKTGSLIGCALTLGPVLAGAPGGAVDALAGAGRHLGAAFQAVDDLLGIWGDPDLTGKPVHADLLRGKKTLPVLAALATDTPAARRLAGLLGPGTPLDPAAARRAARLVEEAGGRDVALAEARRRAAAARACLYGAPLGAAATDELVALCGFLVDRRL</sequence>
<dbReference type="EMBL" id="BMVB01000001">
    <property type="protein sequence ID" value="GHC34044.1"/>
    <property type="molecule type" value="Genomic_DNA"/>
</dbReference>
<comment type="similarity">
    <text evidence="3">Belongs to the FPP/GGPP synthase family.</text>
</comment>
<accession>A0A918WDJ6</accession>
<evidence type="ECO:0000313" key="5">
    <source>
        <dbReference type="Proteomes" id="UP000646244"/>
    </source>
</evidence>
<dbReference type="RefSeq" id="WP_190107779.1">
    <property type="nucleotide sequence ID" value="NZ_BMVB01000001.1"/>
</dbReference>
<dbReference type="PANTHER" id="PTHR12001:SF71">
    <property type="entry name" value="(2E,6E)-FARNESYL DIPHOSPHATE SYNTHASE"/>
    <property type="match status" value="1"/>
</dbReference>
<dbReference type="CDD" id="cd00685">
    <property type="entry name" value="Trans_IPPS_HT"/>
    <property type="match status" value="1"/>
</dbReference>
<reference evidence="4" key="2">
    <citation type="submission" date="2020-09" db="EMBL/GenBank/DDBJ databases">
        <authorList>
            <person name="Sun Q."/>
            <person name="Ohkuma M."/>
        </authorList>
    </citation>
    <scope>NUCLEOTIDE SEQUENCE</scope>
    <source>
        <strain evidence="4">JCM 4633</strain>
    </source>
</reference>
<evidence type="ECO:0000313" key="4">
    <source>
        <dbReference type="EMBL" id="GHC34044.1"/>
    </source>
</evidence>
<dbReference type="GO" id="GO:0046872">
    <property type="term" value="F:metal ion binding"/>
    <property type="evidence" value="ECO:0007669"/>
    <property type="project" value="UniProtKB-KW"/>
</dbReference>
<name>A0A918WDJ6_STRCJ</name>
<dbReference type="GO" id="GO:0008299">
    <property type="term" value="P:isoprenoid biosynthetic process"/>
    <property type="evidence" value="ECO:0007669"/>
    <property type="project" value="InterPro"/>
</dbReference>
<dbReference type="PANTHER" id="PTHR12001">
    <property type="entry name" value="GERANYLGERANYL PYROPHOSPHATE SYNTHASE"/>
    <property type="match status" value="1"/>
</dbReference>
<dbReference type="InterPro" id="IPR000092">
    <property type="entry name" value="Polyprenyl_synt"/>
</dbReference>
<dbReference type="AlphaFoldDB" id="A0A918WDJ6"/>
<keyword evidence="1" id="KW-0479">Metal-binding</keyword>
<organism evidence="4 5">
    <name type="scientific">Streptomyces cinnamoneus</name>
    <name type="common">Streptoverticillium cinnamoneum</name>
    <dbReference type="NCBI Taxonomy" id="53446"/>
    <lineage>
        <taxon>Bacteria</taxon>
        <taxon>Bacillati</taxon>
        <taxon>Actinomycetota</taxon>
        <taxon>Actinomycetes</taxon>
        <taxon>Kitasatosporales</taxon>
        <taxon>Streptomycetaceae</taxon>
        <taxon>Streptomyces</taxon>
        <taxon>Streptomyces cinnamoneus group</taxon>
    </lineage>
</organism>
<keyword evidence="2" id="KW-0460">Magnesium</keyword>
<proteinExistence type="inferred from homology"/>